<dbReference type="PANTHER" id="PTHR28004:SF2">
    <property type="entry name" value="D-SERINE DEHYDRATASE"/>
    <property type="match status" value="1"/>
</dbReference>
<dbReference type="InterPro" id="IPR029066">
    <property type="entry name" value="PLP-binding_barrel"/>
</dbReference>
<evidence type="ECO:0000256" key="3">
    <source>
        <dbReference type="ARBA" id="ARBA00005323"/>
    </source>
</evidence>
<evidence type="ECO:0000256" key="2">
    <source>
        <dbReference type="ARBA" id="ARBA00001947"/>
    </source>
</evidence>
<sequence length="465" mass="49912">MEHIGKRLGDPALPVPAAVLDRAAVKRNCNRMNAAIKAMDVSWRAHIKTHKTIELTRLQIGDLPARIVVSTLLEAEKVLPLLKEYKAEGREVNMLYGFPIYSSAVPRLAAVARTLGGGCVSVIVDHPGQVEVAQKVAAEAGVKINVFVKIDMGTHRAGVILGTDHCTTLLKTLHAATSAGDASLSWYGLYCHAGHSYDAREPWAAMTHLVSEFAALSDAAKAVQEVRGGEPQKLILSVGASPTAATLQHPGLTSESESTETVARLQAELSGLKSKGYELEVHAGVQPVLDLQQLATHSWAPEPGQAATEDIALTVLADVASIYPGGGDRGVSDEVLINVGCLGLSRETVKDVPVGAPVYTGLGIVKPWAEGQEDVIAIPGDDFPRLPAADGKKGWWQVNRVSQEHGILTWAGPAPAPTPELGQRLQIWSNHACITSACYSYFLVVDRSSDKPDEIIEVWERWNQW</sequence>
<evidence type="ECO:0000256" key="13">
    <source>
        <dbReference type="ARBA" id="ARBA00075219"/>
    </source>
</evidence>
<dbReference type="PANTHER" id="PTHR28004">
    <property type="entry name" value="ZGC:162816-RELATED"/>
    <property type="match status" value="1"/>
</dbReference>
<dbReference type="Pfam" id="PF01168">
    <property type="entry name" value="Ala_racemase_N"/>
    <property type="match status" value="1"/>
</dbReference>
<organism evidence="15 16">
    <name type="scientific">Ophiostoma piceae (strain UAMH 11346)</name>
    <name type="common">Sap stain fungus</name>
    <dbReference type="NCBI Taxonomy" id="1262450"/>
    <lineage>
        <taxon>Eukaryota</taxon>
        <taxon>Fungi</taxon>
        <taxon>Dikarya</taxon>
        <taxon>Ascomycota</taxon>
        <taxon>Pezizomycotina</taxon>
        <taxon>Sordariomycetes</taxon>
        <taxon>Sordariomycetidae</taxon>
        <taxon>Ophiostomatales</taxon>
        <taxon>Ophiostomataceae</taxon>
        <taxon>Ophiostoma</taxon>
    </lineage>
</organism>
<gene>
    <name evidence="15" type="ORF">F503_03504</name>
</gene>
<keyword evidence="7" id="KW-0663">Pyridoxal phosphate</keyword>
<keyword evidence="16" id="KW-1185">Reference proteome</keyword>
<reference evidence="15 16" key="1">
    <citation type="journal article" date="2013" name="BMC Genomics">
        <title>The genome and transcriptome of the pine saprophyte Ophiostoma piceae, and a comparison with the bark beetle-associated pine pathogen Grosmannia clavigera.</title>
        <authorList>
            <person name="Haridas S."/>
            <person name="Wang Y."/>
            <person name="Lim L."/>
            <person name="Massoumi Alamouti S."/>
            <person name="Jackman S."/>
            <person name="Docking R."/>
            <person name="Robertson G."/>
            <person name="Birol I."/>
            <person name="Bohlmann J."/>
            <person name="Breuil C."/>
        </authorList>
    </citation>
    <scope>NUCLEOTIDE SEQUENCE [LARGE SCALE GENOMIC DNA]</scope>
    <source>
        <strain evidence="15 16">UAMH 11346</strain>
    </source>
</reference>
<dbReference type="EMBL" id="KE148152">
    <property type="protein sequence ID" value="EPE07077.1"/>
    <property type="molecule type" value="Genomic_DNA"/>
</dbReference>
<proteinExistence type="inferred from homology"/>
<dbReference type="HOGENOM" id="CLU_031639_0_0_1"/>
<dbReference type="GO" id="GO:0036088">
    <property type="term" value="P:D-serine catabolic process"/>
    <property type="evidence" value="ECO:0007669"/>
    <property type="project" value="TreeGrafter"/>
</dbReference>
<dbReference type="InterPro" id="IPR042208">
    <property type="entry name" value="D-ser_dehydrat-like_sf"/>
</dbReference>
<evidence type="ECO:0000256" key="7">
    <source>
        <dbReference type="ARBA" id="ARBA00022898"/>
    </source>
</evidence>
<comment type="catalytic activity">
    <reaction evidence="9">
        <text>D-serine = pyruvate + NH4(+)</text>
        <dbReference type="Rhea" id="RHEA:13977"/>
        <dbReference type="ChEBI" id="CHEBI:15361"/>
        <dbReference type="ChEBI" id="CHEBI:28938"/>
        <dbReference type="ChEBI" id="CHEBI:35247"/>
        <dbReference type="EC" id="4.3.1.18"/>
    </reaction>
    <physiologicalReaction direction="left-to-right" evidence="9">
        <dbReference type="Rhea" id="RHEA:13978"/>
    </physiologicalReaction>
</comment>
<dbReference type="STRING" id="1262450.S3C2S4"/>
<dbReference type="Proteomes" id="UP000016923">
    <property type="component" value="Unassembled WGS sequence"/>
</dbReference>
<evidence type="ECO:0000256" key="6">
    <source>
        <dbReference type="ARBA" id="ARBA00022833"/>
    </source>
</evidence>
<dbReference type="OrthoDB" id="20198at2759"/>
<evidence type="ECO:0000256" key="11">
    <source>
        <dbReference type="ARBA" id="ARBA00066349"/>
    </source>
</evidence>
<evidence type="ECO:0000256" key="1">
    <source>
        <dbReference type="ARBA" id="ARBA00001933"/>
    </source>
</evidence>
<dbReference type="GO" id="GO:0009636">
    <property type="term" value="P:response to toxic substance"/>
    <property type="evidence" value="ECO:0007669"/>
    <property type="project" value="UniProtKB-KW"/>
</dbReference>
<accession>S3C2S4</accession>
<evidence type="ECO:0000256" key="8">
    <source>
        <dbReference type="ARBA" id="ARBA00023239"/>
    </source>
</evidence>
<keyword evidence="4" id="KW-0216">Detoxification</keyword>
<dbReference type="EC" id="4.3.1.18" evidence="11"/>
<dbReference type="OMA" id="EIRPGNF"/>
<dbReference type="InterPro" id="IPR026956">
    <property type="entry name" value="D-ser_dehydrat-like_dom"/>
</dbReference>
<dbReference type="Pfam" id="PF14031">
    <property type="entry name" value="D-ser_dehydrat"/>
    <property type="match status" value="1"/>
</dbReference>
<dbReference type="FunFam" id="3.20.20.10:FF:000016">
    <property type="entry name" value="D-serine dehydratase"/>
    <property type="match status" value="1"/>
</dbReference>
<dbReference type="SMART" id="SM01119">
    <property type="entry name" value="D-ser_dehydrat"/>
    <property type="match status" value="1"/>
</dbReference>
<evidence type="ECO:0000256" key="12">
    <source>
        <dbReference type="ARBA" id="ARBA00069616"/>
    </source>
</evidence>
<evidence type="ECO:0000256" key="10">
    <source>
        <dbReference type="ARBA" id="ARBA00055764"/>
    </source>
</evidence>
<dbReference type="GO" id="GO:0046872">
    <property type="term" value="F:metal ion binding"/>
    <property type="evidence" value="ECO:0007669"/>
    <property type="project" value="UniProtKB-KW"/>
</dbReference>
<keyword evidence="5" id="KW-0479">Metal-binding</keyword>
<comment type="cofactor">
    <cofactor evidence="1">
        <name>pyridoxal 5'-phosphate</name>
        <dbReference type="ChEBI" id="CHEBI:597326"/>
    </cofactor>
</comment>
<dbReference type="AlphaFoldDB" id="S3C2S4"/>
<dbReference type="VEuPathDB" id="FungiDB:F503_03504"/>
<dbReference type="InterPro" id="IPR001608">
    <property type="entry name" value="Ala_racemase_N"/>
</dbReference>
<name>S3C2S4_OPHP1</name>
<protein>
    <recommendedName>
        <fullName evidence="12">D-serine dehydratase</fullName>
        <ecNumber evidence="11">4.3.1.18</ecNumber>
    </recommendedName>
    <alternativeName>
        <fullName evidence="13">D-serine deaminase</fullName>
    </alternativeName>
</protein>
<comment type="function">
    <text evidence="10">Catalyzes the conversion of D-serine to pyruvate and ammonia. May play a role in D-serine detoxification.</text>
</comment>
<evidence type="ECO:0000313" key="15">
    <source>
        <dbReference type="EMBL" id="EPE07077.1"/>
    </source>
</evidence>
<feature type="domain" description="D-serine dehydratase-like" evidence="14">
    <location>
        <begin position="312"/>
        <end position="446"/>
    </location>
</feature>
<comment type="cofactor">
    <cofactor evidence="2">
        <name>Zn(2+)</name>
        <dbReference type="ChEBI" id="CHEBI:29105"/>
    </cofactor>
</comment>
<evidence type="ECO:0000256" key="5">
    <source>
        <dbReference type="ARBA" id="ARBA00022723"/>
    </source>
</evidence>
<keyword evidence="8" id="KW-0456">Lyase</keyword>
<keyword evidence="6" id="KW-0862">Zinc</keyword>
<dbReference type="Gene3D" id="2.40.37.20">
    <property type="entry name" value="D-serine dehydratase-like domain"/>
    <property type="match status" value="1"/>
</dbReference>
<dbReference type="Gene3D" id="3.20.20.10">
    <property type="entry name" value="Alanine racemase"/>
    <property type="match status" value="1"/>
</dbReference>
<evidence type="ECO:0000313" key="16">
    <source>
        <dbReference type="Proteomes" id="UP000016923"/>
    </source>
</evidence>
<dbReference type="SUPFAM" id="SSF51419">
    <property type="entry name" value="PLP-binding barrel"/>
    <property type="match status" value="1"/>
</dbReference>
<dbReference type="GO" id="GO:0008721">
    <property type="term" value="F:D-serine ammonia-lyase activity"/>
    <property type="evidence" value="ECO:0007669"/>
    <property type="project" value="UniProtKB-EC"/>
</dbReference>
<dbReference type="InterPro" id="IPR051466">
    <property type="entry name" value="D-amino_acid_metab_enzyme"/>
</dbReference>
<evidence type="ECO:0000256" key="9">
    <source>
        <dbReference type="ARBA" id="ARBA00051198"/>
    </source>
</evidence>
<comment type="similarity">
    <text evidence="3">Belongs to the DSD1 family.</text>
</comment>
<evidence type="ECO:0000259" key="14">
    <source>
        <dbReference type="SMART" id="SM01119"/>
    </source>
</evidence>
<dbReference type="eggNOG" id="ENOG502QRZ0">
    <property type="taxonomic scope" value="Eukaryota"/>
</dbReference>
<evidence type="ECO:0000256" key="4">
    <source>
        <dbReference type="ARBA" id="ARBA00022575"/>
    </source>
</evidence>